<sequence length="482" mass="51639">MAPRIQRSASGQTRTHARSASGGSSKAGLNLHFTQRDAPIGHVADKLKKNGHHITETTARAKSPLPRNSSALRRSREHIAPVLAPLHRIASGSNAKVAPGKGKVDFTISSPSENDDEEWVSSESGAATPNADSDVEEAVQPAAPYTSATRSANILSNGFAKDDLQTPRATAPALPQVDRSEMTPPPSARDYAAQQQAWHEAQQQAWHEAQRQQLRQETARADQESARQQDPPRPEVRVEQEEPSTSPARARSETHSPPRRSPDMHPRRQAMTRPPSTHSIHRADPAPLRPHPLIRGHSYGVGTTFSAKPTPLAPLTTVTSDNASAQMSATSSPTSMHLSSPSGYSVASGSPNAASASPPGAHSLRRTSVSSNHSMATAPLPPSLSHAHLSRSNHDRQRTMSTSSSSFAALSNLALRGPNTPSPPRTPIAFTSRFPPPEQTAHLETVHPLLPPPYLSTHLSVLATRNPLAESYARVISAKQAR</sequence>
<feature type="region of interest" description="Disordered" evidence="1">
    <location>
        <begin position="91"/>
        <end position="405"/>
    </location>
</feature>
<feature type="compositionally biased region" description="Basic and acidic residues" evidence="1">
    <location>
        <begin position="250"/>
        <end position="266"/>
    </location>
</feature>
<proteinExistence type="predicted"/>
<evidence type="ECO:0000313" key="3">
    <source>
        <dbReference type="Proteomes" id="UP000250043"/>
    </source>
</evidence>
<feature type="region of interest" description="Disordered" evidence="1">
    <location>
        <begin position="1"/>
        <end position="31"/>
    </location>
</feature>
<feature type="compositionally biased region" description="Polar residues" evidence="1">
    <location>
        <begin position="146"/>
        <end position="156"/>
    </location>
</feature>
<feature type="compositionally biased region" description="Polar residues" evidence="1">
    <location>
        <begin position="366"/>
        <end position="375"/>
    </location>
</feature>
<reference evidence="2 3" key="1">
    <citation type="submission" date="2016-07" db="EMBL/GenBank/DDBJ databases">
        <title>Draft genome of the white-rot fungus Obba rivulosa 3A-2.</title>
        <authorList>
            <consortium name="DOE Joint Genome Institute"/>
            <person name="Miettinen O."/>
            <person name="Riley R."/>
            <person name="Acob R."/>
            <person name="Barry K."/>
            <person name="Cullen D."/>
            <person name="De Vries R."/>
            <person name="Hainaut M."/>
            <person name="Hatakka A."/>
            <person name="Henrissat B."/>
            <person name="Hilden K."/>
            <person name="Kuo R."/>
            <person name="Labutti K."/>
            <person name="Lipzen A."/>
            <person name="Makela M.R."/>
            <person name="Sandor L."/>
            <person name="Spatafora J.W."/>
            <person name="Grigoriev I.V."/>
            <person name="Hibbett D.S."/>
        </authorList>
    </citation>
    <scope>NUCLEOTIDE SEQUENCE [LARGE SCALE GENOMIC DNA]</scope>
    <source>
        <strain evidence="2 3">3A-2</strain>
    </source>
</reference>
<feature type="compositionally biased region" description="Low complexity" evidence="1">
    <location>
        <begin position="328"/>
        <end position="361"/>
    </location>
</feature>
<dbReference type="EMBL" id="KV722368">
    <property type="protein sequence ID" value="OCH92457.1"/>
    <property type="molecule type" value="Genomic_DNA"/>
</dbReference>
<protein>
    <submittedName>
        <fullName evidence="2">Uncharacterized protein</fullName>
    </submittedName>
</protein>
<feature type="compositionally biased region" description="Polar residues" evidence="1">
    <location>
        <begin position="56"/>
        <end position="72"/>
    </location>
</feature>
<keyword evidence="3" id="KW-1185">Reference proteome</keyword>
<feature type="compositionally biased region" description="Polar residues" evidence="1">
    <location>
        <begin position="316"/>
        <end position="327"/>
    </location>
</feature>
<dbReference type="OrthoDB" id="3219024at2759"/>
<dbReference type="AlphaFoldDB" id="A0A8E2DM90"/>
<feature type="compositionally biased region" description="Basic and acidic residues" evidence="1">
    <location>
        <begin position="217"/>
        <end position="240"/>
    </location>
</feature>
<feature type="region of interest" description="Disordered" evidence="1">
    <location>
        <begin position="54"/>
        <end position="77"/>
    </location>
</feature>
<evidence type="ECO:0000256" key="1">
    <source>
        <dbReference type="SAM" id="MobiDB-lite"/>
    </source>
</evidence>
<name>A0A8E2DM90_9APHY</name>
<gene>
    <name evidence="2" type="ORF">OBBRIDRAFT_751252</name>
</gene>
<dbReference type="Proteomes" id="UP000250043">
    <property type="component" value="Unassembled WGS sequence"/>
</dbReference>
<evidence type="ECO:0000313" key="2">
    <source>
        <dbReference type="EMBL" id="OCH92457.1"/>
    </source>
</evidence>
<feature type="compositionally biased region" description="Low complexity" evidence="1">
    <location>
        <begin position="18"/>
        <end position="28"/>
    </location>
</feature>
<feature type="compositionally biased region" description="Low complexity" evidence="1">
    <location>
        <begin position="192"/>
        <end position="213"/>
    </location>
</feature>
<feature type="compositionally biased region" description="Polar residues" evidence="1">
    <location>
        <begin position="121"/>
        <end position="131"/>
    </location>
</feature>
<accession>A0A8E2DM90</accession>
<organism evidence="2 3">
    <name type="scientific">Obba rivulosa</name>
    <dbReference type="NCBI Taxonomy" id="1052685"/>
    <lineage>
        <taxon>Eukaryota</taxon>
        <taxon>Fungi</taxon>
        <taxon>Dikarya</taxon>
        <taxon>Basidiomycota</taxon>
        <taxon>Agaricomycotina</taxon>
        <taxon>Agaricomycetes</taxon>
        <taxon>Polyporales</taxon>
        <taxon>Gelatoporiaceae</taxon>
        <taxon>Obba</taxon>
    </lineage>
</organism>